<gene>
    <name evidence="10" type="ORF">EKG38_13655</name>
</gene>
<dbReference type="OrthoDB" id="9808638at2"/>
<proteinExistence type="inferred from homology"/>
<keyword evidence="6 9" id="KW-0472">Membrane</keyword>
<organism evidence="10 11">
    <name type="scientific">Shewanella canadensis</name>
    <dbReference type="NCBI Taxonomy" id="271096"/>
    <lineage>
        <taxon>Bacteria</taxon>
        <taxon>Pseudomonadati</taxon>
        <taxon>Pseudomonadota</taxon>
        <taxon>Gammaproteobacteria</taxon>
        <taxon>Alteromonadales</taxon>
        <taxon>Shewanellaceae</taxon>
        <taxon>Shewanella</taxon>
    </lineage>
</organism>
<name>A0A3S0K9J3_9GAMM</name>
<keyword evidence="3" id="KW-1003">Cell membrane</keyword>
<comment type="caution">
    <text evidence="10">The sequence shown here is derived from an EMBL/GenBank/DDBJ whole genome shotgun (WGS) entry which is preliminary data.</text>
</comment>
<dbReference type="Proteomes" id="UP000267448">
    <property type="component" value="Unassembled WGS sequence"/>
</dbReference>
<sequence length="109" mass="11530">MMNSYLYLAIAIISEVIATTLLPITMGFTRILPSLACGIGYASAFYFLSLATTNIPTAVAYAIWCGAGIVLIALIGAMQGNMPNLDTIFGMVLIIIGVSLINMNTPSLH</sequence>
<evidence type="ECO:0000313" key="10">
    <source>
        <dbReference type="EMBL" id="RTR38550.1"/>
    </source>
</evidence>
<dbReference type="SUPFAM" id="SSF103481">
    <property type="entry name" value="Multidrug resistance efflux transporter EmrE"/>
    <property type="match status" value="1"/>
</dbReference>
<reference evidence="10 11" key="1">
    <citation type="submission" date="2018-12" db="EMBL/GenBank/DDBJ databases">
        <authorList>
            <person name="Yu L."/>
        </authorList>
    </citation>
    <scope>NUCLEOTIDE SEQUENCE [LARGE SCALE GENOMIC DNA]</scope>
    <source>
        <strain evidence="10 11">HAW-EB2</strain>
    </source>
</reference>
<keyword evidence="4 8" id="KW-0812">Transmembrane</keyword>
<dbReference type="GO" id="GO:0015297">
    <property type="term" value="F:antiporter activity"/>
    <property type="evidence" value="ECO:0007669"/>
    <property type="project" value="TreeGrafter"/>
</dbReference>
<comment type="subcellular location">
    <subcellularLocation>
        <location evidence="1 8">Cell membrane</location>
        <topology evidence="1 8">Multi-pass membrane protein</topology>
    </subcellularLocation>
</comment>
<keyword evidence="5 9" id="KW-1133">Transmembrane helix</keyword>
<feature type="transmembrane region" description="Helical" evidence="9">
    <location>
        <begin position="58"/>
        <end position="78"/>
    </location>
</feature>
<dbReference type="GO" id="GO:0015220">
    <property type="term" value="F:choline transmembrane transporter activity"/>
    <property type="evidence" value="ECO:0007669"/>
    <property type="project" value="TreeGrafter"/>
</dbReference>
<dbReference type="EMBL" id="RXNU01000006">
    <property type="protein sequence ID" value="RTR38550.1"/>
    <property type="molecule type" value="Genomic_DNA"/>
</dbReference>
<dbReference type="PANTHER" id="PTHR30561:SF1">
    <property type="entry name" value="MULTIDRUG TRANSPORTER EMRE"/>
    <property type="match status" value="1"/>
</dbReference>
<dbReference type="PANTHER" id="PTHR30561">
    <property type="entry name" value="SMR FAMILY PROTON-DEPENDENT DRUG EFFLUX TRANSPORTER SUGE"/>
    <property type="match status" value="1"/>
</dbReference>
<evidence type="ECO:0000256" key="5">
    <source>
        <dbReference type="ARBA" id="ARBA00022989"/>
    </source>
</evidence>
<keyword evidence="2" id="KW-0813">Transport</keyword>
<dbReference type="InterPro" id="IPR037185">
    <property type="entry name" value="EmrE-like"/>
</dbReference>
<dbReference type="Pfam" id="PF00893">
    <property type="entry name" value="Multi_Drug_Res"/>
    <property type="match status" value="1"/>
</dbReference>
<dbReference type="GO" id="GO:0031460">
    <property type="term" value="P:glycine betaine transport"/>
    <property type="evidence" value="ECO:0007669"/>
    <property type="project" value="TreeGrafter"/>
</dbReference>
<protein>
    <submittedName>
        <fullName evidence="10">QacE family quaternary ammonium compound efflux SMR transporter</fullName>
    </submittedName>
</protein>
<comment type="similarity">
    <text evidence="7 8">Belongs to the drug/metabolite transporter (DMT) superfamily. Small multidrug resistance (SMR) (TC 2.A.7.1) family.</text>
</comment>
<accession>A0A3S0K9J3</accession>
<evidence type="ECO:0000256" key="7">
    <source>
        <dbReference type="ARBA" id="ARBA00038032"/>
    </source>
</evidence>
<keyword evidence="11" id="KW-1185">Reference proteome</keyword>
<evidence type="ECO:0000256" key="1">
    <source>
        <dbReference type="ARBA" id="ARBA00004651"/>
    </source>
</evidence>
<dbReference type="InterPro" id="IPR000390">
    <property type="entry name" value="Small_drug/metabolite_transptr"/>
</dbReference>
<feature type="transmembrane region" description="Helical" evidence="9">
    <location>
        <begin position="85"/>
        <end position="103"/>
    </location>
</feature>
<evidence type="ECO:0000256" key="6">
    <source>
        <dbReference type="ARBA" id="ARBA00023136"/>
    </source>
</evidence>
<evidence type="ECO:0000256" key="3">
    <source>
        <dbReference type="ARBA" id="ARBA00022475"/>
    </source>
</evidence>
<evidence type="ECO:0000256" key="9">
    <source>
        <dbReference type="SAM" id="Phobius"/>
    </source>
</evidence>
<evidence type="ECO:0000256" key="8">
    <source>
        <dbReference type="RuleBase" id="RU003942"/>
    </source>
</evidence>
<evidence type="ECO:0000313" key="11">
    <source>
        <dbReference type="Proteomes" id="UP000267448"/>
    </source>
</evidence>
<feature type="transmembrane region" description="Helical" evidence="9">
    <location>
        <begin position="6"/>
        <end position="24"/>
    </location>
</feature>
<dbReference type="Gene3D" id="1.10.3730.20">
    <property type="match status" value="1"/>
</dbReference>
<dbReference type="GO" id="GO:0015199">
    <property type="term" value="F:amino-acid betaine transmembrane transporter activity"/>
    <property type="evidence" value="ECO:0007669"/>
    <property type="project" value="TreeGrafter"/>
</dbReference>
<feature type="transmembrane region" description="Helical" evidence="9">
    <location>
        <begin position="31"/>
        <end position="52"/>
    </location>
</feature>
<dbReference type="GO" id="GO:0005886">
    <property type="term" value="C:plasma membrane"/>
    <property type="evidence" value="ECO:0007669"/>
    <property type="project" value="UniProtKB-SubCell"/>
</dbReference>
<evidence type="ECO:0000256" key="2">
    <source>
        <dbReference type="ARBA" id="ARBA00022448"/>
    </source>
</evidence>
<dbReference type="InterPro" id="IPR045324">
    <property type="entry name" value="Small_multidrug_res"/>
</dbReference>
<dbReference type="AlphaFoldDB" id="A0A3S0K9J3"/>
<evidence type="ECO:0000256" key="4">
    <source>
        <dbReference type="ARBA" id="ARBA00022692"/>
    </source>
</evidence>